<dbReference type="PROSITE" id="PS00156">
    <property type="entry name" value="OMPDECASE"/>
    <property type="match status" value="1"/>
</dbReference>
<dbReference type="PANTHER" id="PTHR32119">
    <property type="entry name" value="OROTIDINE 5'-PHOSPHATE DECARBOXYLASE"/>
    <property type="match status" value="1"/>
</dbReference>
<dbReference type="Pfam" id="PF04082">
    <property type="entry name" value="Fungal_trans"/>
    <property type="match status" value="1"/>
</dbReference>
<feature type="domain" description="Zn(2)-C6 fungal-type" evidence="14">
    <location>
        <begin position="1384"/>
        <end position="1415"/>
    </location>
</feature>
<keyword evidence="6" id="KW-0210">Decarboxylase</keyword>
<keyword evidence="13" id="KW-0472">Membrane</keyword>
<feature type="compositionally biased region" description="Basic and acidic residues" evidence="12">
    <location>
        <begin position="1423"/>
        <end position="1444"/>
    </location>
</feature>
<dbReference type="SUPFAM" id="SSF57701">
    <property type="entry name" value="Zn2/Cys6 DNA-binding domain"/>
    <property type="match status" value="1"/>
</dbReference>
<sequence>MCRKCARAGRGRRCNGGSVTEGRGQAGGRSTMACTSAWRESRGKAAGRIESRAVDAMRARNVRESGLAPESVEAIWAKVRWILGFSRRQAPRARTQRPAGWPGAGKVTWEVHGECPPWQRQGSSAGGRLSCQQRSVCRVGCERNRVNTAVAGSRDKLPETGRQAMLRPEDPASKWPARQGADSAGSSENHATANDNPLSHSARYPQTLSLSRSVQRRHRKRCCHIRTSRLMPIADEPMVEHPAVDANTRGTAGRPFIDIVTRAPTAGSRLRSRQPSANVCPGFAKRANGFPDARQDGAPAAYVRCDVSQALVGSRQDVGLERAAAGIPYRSTVVTPVSAPSRCNPPPIGAMQLLRAAGEALRGMESQDNPHQRISPGRVRDGLPVLPVLSCVSPPPIHQRGTPGHGSASQGRVIAKPCIWVEDVLAPKGRRAPPEHIKSLQAQLPAAGIYDHDATISPSMGDFAWYRRIVYESSPSRLDRGSSSWRRSSEPLRRCIVTPPVPSELALQPPPPRGPLTCDHLDDKGPAASDDHEFALLRADCPLLVDKRARLAVAQQPRRRRAGGGQGTQASKQLLRPRWMDGGTMGMDAPGVPFAVVQASCPGGREPSSSSQLCPLFGGGGGSGSRRPSQCIRAAGVHPVTTSLASTGGAVPPRCCPPLTAPRLVAPPRRVGSNSPPRKLDLDGRDPGNDARTPMAVLTSLLSREGCTCSVGQTCDSTKMGLSRVHSSTTSRSLMKRACGSPSKLGKVPTVRHHTSRFPQVPHPTSSSSPGKGSQPNHPYAFHLQGPRPSPASPARSLLAATQALCREYLARLLRLLVPASASQNLPAGAAPHLKNSSPLSRRHKVGASNKNPSTNFIIGPRLLLLAAPPVVVDVTTASHFAPPRPLAKPSSNQPAGARLQLVFPSDDADDAAPATVDLSSPKPGESCRHLTAMAPHPTLKATCASRAETATHPLTSYLFRLMELKASNLCLSADVTTARELLYFADKIGPSIVVLKTHYDMVSGWDFHPQTGTGAKLASLARKHGFLIFEDRKFGDIGNTVEMQYIGGSARIIEWAHIVNVNMVPGKASVASLANAATRWFERYPYEVKTSVTVGTPTAEQFEDVDTGSSQEGKADKEEGKTRADDGRKGSIVSVTTVTQQYEPANSPRLTKSMAGGDEVLFAGIDEAPMTRGLLILAQMSSQGNFMNKEYTQACVEAAREHKDFVMGFVSQESLNSEPEDQFIHMTPGCQLPPEDEDQNGTVQGDGKGQQYNTPQKIIGVCGADIAIVGRGILRAGDPEEEAERYRSAAWKAYTERPCSSFSALLGGRASFPSLKRLPRHKDAADSSSIFCRHLDIDALGLRAQWVGGLPAGPGGAMDDPSVDGNPPSERGPPRKRRRIVISCGECHRRKQKCDRELPCSNCRSRNRESACSYDPGAPTARDYEMRKPSPGRHDDQGDLKRDEPLSSMAATWGYGQTGTSTIGFLKKIEMADADYVDGPMAAPSWGSKQQSFAIREKYKGLIRQLPARTYVDKLIRLFLHEFNYQYSYVDPGLFFKQLEEWHSIPFNVLSNEGPEALSPDLRAFPAVLFQIIATALLLISEDEPSDFQGLKYAGTMTFEDLASEYSESGAAIVNLFGKKGLSLTTVQAEFLRASFLKFTANVTESWHTIGVAVRDAQELGMHRDSLDPKPKDDTPEAILENQWLVQRRRKMYMMLVIWDINMCVMLGRPGAVDARHGLPSIPIDVPASTFQSKTALIQRDKDNDPPTPLTRALWLHELMFPLRDILDLEREGPYPRDFTKVDRLHQAIMELNDRKPAAFRLENPDTRWDNDVDTHWIQPTRLYVAQLHEFSLMALHRPYIFHRKESRIHALRASLDLLELQRQFFESLPPRAWRSFLLFFGSFDAIVVIAAIYILFPHDHPELRDSATQKVYWAIERFAAMQDRNPLAKSAQGVLRAILAKLTRAVGGQTASTTGGSSTQTPGATSLGQTSATSVSPPSKPAVETGHVAAGPGAPVQDVGYSTAMMAAADWSLPPVDNLAAIAPLFPTSDLIYNDLTGIPQQGMMAVPMDGDDASLGTGGVLPWQFEGDFGEDTVWQILNQFQSQET</sequence>
<keyword evidence="16" id="KW-1185">Reference proteome</keyword>
<evidence type="ECO:0000256" key="12">
    <source>
        <dbReference type="SAM" id="MobiDB-lite"/>
    </source>
</evidence>
<feature type="region of interest" description="Disordered" evidence="12">
    <location>
        <begin position="1400"/>
        <end position="1444"/>
    </location>
</feature>
<dbReference type="Pfam" id="PF00215">
    <property type="entry name" value="OMPdecase"/>
    <property type="match status" value="1"/>
</dbReference>
<dbReference type="Gene3D" id="3.20.20.70">
    <property type="entry name" value="Aldolase class I"/>
    <property type="match status" value="1"/>
</dbReference>
<comment type="similarity">
    <text evidence="2">Belongs to the OMP decarboxylase family.</text>
</comment>
<dbReference type="Proteomes" id="UP001287286">
    <property type="component" value="Unassembled WGS sequence"/>
</dbReference>
<keyword evidence="9" id="KW-0539">Nucleus</keyword>
<dbReference type="InterPro" id="IPR014732">
    <property type="entry name" value="OMPdecase"/>
</dbReference>
<evidence type="ECO:0000256" key="7">
    <source>
        <dbReference type="ARBA" id="ARBA00022975"/>
    </source>
</evidence>
<feature type="region of interest" description="Disordered" evidence="12">
    <location>
        <begin position="1098"/>
        <end position="1130"/>
    </location>
</feature>
<organism evidence="15 16">
    <name type="scientific">Purpureocillium lilacinum</name>
    <name type="common">Paecilomyces lilacinus</name>
    <dbReference type="NCBI Taxonomy" id="33203"/>
    <lineage>
        <taxon>Eukaryota</taxon>
        <taxon>Fungi</taxon>
        <taxon>Dikarya</taxon>
        <taxon>Ascomycota</taxon>
        <taxon>Pezizomycotina</taxon>
        <taxon>Sordariomycetes</taxon>
        <taxon>Hypocreomycetidae</taxon>
        <taxon>Hypocreales</taxon>
        <taxon>Ophiocordycipitaceae</taxon>
        <taxon>Purpureocillium</taxon>
    </lineage>
</organism>
<evidence type="ECO:0000256" key="5">
    <source>
        <dbReference type="ARBA" id="ARBA00022723"/>
    </source>
</evidence>
<dbReference type="InterPro" id="IPR018089">
    <property type="entry name" value="OMPdecase_AS"/>
</dbReference>
<feature type="transmembrane region" description="Helical" evidence="13">
    <location>
        <begin position="1878"/>
        <end position="1898"/>
    </location>
</feature>
<comment type="caution">
    <text evidence="15">The sequence shown here is derived from an EMBL/GenBank/DDBJ whole genome shotgun (WGS) entry which is preliminary data.</text>
</comment>
<keyword evidence="13" id="KW-0812">Transmembrane</keyword>
<accession>A0ABR0CFF8</accession>
<dbReference type="CDD" id="cd00067">
    <property type="entry name" value="GAL4"/>
    <property type="match status" value="1"/>
</dbReference>
<feature type="region of interest" description="Disordered" evidence="12">
    <location>
        <begin position="826"/>
        <end position="853"/>
    </location>
</feature>
<evidence type="ECO:0000256" key="6">
    <source>
        <dbReference type="ARBA" id="ARBA00022793"/>
    </source>
</evidence>
<dbReference type="EC" id="4.1.1.23" evidence="3"/>
<feature type="compositionally biased region" description="Basic and acidic residues" evidence="12">
    <location>
        <begin position="678"/>
        <end position="689"/>
    </location>
</feature>
<dbReference type="Pfam" id="PF00172">
    <property type="entry name" value="Zn_clus"/>
    <property type="match status" value="1"/>
</dbReference>
<protein>
    <recommendedName>
        <fullName evidence="4">Orotidine 5'-phosphate decarboxylase</fullName>
        <ecNumber evidence="3">4.1.1.23</ecNumber>
    </recommendedName>
    <alternativeName>
        <fullName evidence="11">OMP decarboxylase</fullName>
    </alternativeName>
    <alternativeName>
        <fullName evidence="10">Uridine 5'-monophosphate synthase</fullName>
    </alternativeName>
</protein>
<dbReference type="PROSITE" id="PS00463">
    <property type="entry name" value="ZN2_CY6_FUNGAL_1"/>
    <property type="match status" value="1"/>
</dbReference>
<dbReference type="InterPro" id="IPR013785">
    <property type="entry name" value="Aldolase_TIM"/>
</dbReference>
<dbReference type="Gene3D" id="4.10.240.10">
    <property type="entry name" value="Zn(2)-C6 fungal-type DNA-binding domain"/>
    <property type="match status" value="1"/>
</dbReference>
<dbReference type="CDD" id="cd04725">
    <property type="entry name" value="OMP_decarboxylase_like"/>
    <property type="match status" value="1"/>
</dbReference>
<evidence type="ECO:0000259" key="14">
    <source>
        <dbReference type="PROSITE" id="PS50048"/>
    </source>
</evidence>
<evidence type="ECO:0000313" key="16">
    <source>
        <dbReference type="Proteomes" id="UP001287286"/>
    </source>
</evidence>
<dbReference type="PANTHER" id="PTHR32119:SF2">
    <property type="entry name" value="OROTIDINE 5'-PHOSPHATE DECARBOXYLASE"/>
    <property type="match status" value="1"/>
</dbReference>
<evidence type="ECO:0000256" key="4">
    <source>
        <dbReference type="ARBA" id="ARBA00021923"/>
    </source>
</evidence>
<dbReference type="InterPro" id="IPR001754">
    <property type="entry name" value="OMPdeCOase_dom"/>
</dbReference>
<dbReference type="EMBL" id="JAWRVI010000002">
    <property type="protein sequence ID" value="KAK4095065.1"/>
    <property type="molecule type" value="Genomic_DNA"/>
</dbReference>
<feature type="compositionally biased region" description="Basic and acidic residues" evidence="12">
    <location>
        <begin position="1114"/>
        <end position="1130"/>
    </location>
</feature>
<dbReference type="SMART" id="SM00066">
    <property type="entry name" value="GAL4"/>
    <property type="match status" value="1"/>
</dbReference>
<evidence type="ECO:0000256" key="8">
    <source>
        <dbReference type="ARBA" id="ARBA00023239"/>
    </source>
</evidence>
<keyword evidence="8" id="KW-0456">Lyase</keyword>
<feature type="compositionally biased region" description="Polar residues" evidence="12">
    <location>
        <begin position="763"/>
        <end position="777"/>
    </location>
</feature>
<dbReference type="InterPro" id="IPR007219">
    <property type="entry name" value="XnlR_reg_dom"/>
</dbReference>
<dbReference type="CDD" id="cd12148">
    <property type="entry name" value="fungal_TF_MHR"/>
    <property type="match status" value="1"/>
</dbReference>
<evidence type="ECO:0000256" key="10">
    <source>
        <dbReference type="ARBA" id="ARBA00031744"/>
    </source>
</evidence>
<dbReference type="InterPro" id="IPR036864">
    <property type="entry name" value="Zn2-C6_fun-type_DNA-bd_sf"/>
</dbReference>
<keyword evidence="5" id="KW-0479">Metal-binding</keyword>
<dbReference type="SUPFAM" id="SSF51366">
    <property type="entry name" value="Ribulose-phoshate binding barrel"/>
    <property type="match status" value="1"/>
</dbReference>
<name>A0ABR0CFF8_PURLI</name>
<evidence type="ECO:0000256" key="3">
    <source>
        <dbReference type="ARBA" id="ARBA00012321"/>
    </source>
</evidence>
<evidence type="ECO:0000256" key="2">
    <source>
        <dbReference type="ARBA" id="ARBA00011018"/>
    </source>
</evidence>
<proteinExistence type="inferred from homology"/>
<keyword evidence="7" id="KW-0665">Pyrimidine biosynthesis</keyword>
<feature type="region of interest" description="Disordered" evidence="12">
    <location>
        <begin position="11"/>
        <end position="41"/>
    </location>
</feature>
<feature type="compositionally biased region" description="Polar residues" evidence="12">
    <location>
        <begin position="184"/>
        <end position="213"/>
    </location>
</feature>
<keyword evidence="13" id="KW-1133">Transmembrane helix</keyword>
<evidence type="ECO:0000313" key="15">
    <source>
        <dbReference type="EMBL" id="KAK4095065.1"/>
    </source>
</evidence>
<comment type="pathway">
    <text evidence="1">Pyrimidine metabolism; UMP biosynthesis via de novo pathway; UMP from orotate: step 2/2.</text>
</comment>
<dbReference type="PROSITE" id="PS50048">
    <property type="entry name" value="ZN2_CY6_FUNGAL_2"/>
    <property type="match status" value="1"/>
</dbReference>
<feature type="compositionally biased region" description="Low complexity" evidence="12">
    <location>
        <begin position="1951"/>
        <end position="1968"/>
    </location>
</feature>
<evidence type="ECO:0000256" key="13">
    <source>
        <dbReference type="SAM" id="Phobius"/>
    </source>
</evidence>
<evidence type="ECO:0000256" key="11">
    <source>
        <dbReference type="ARBA" id="ARBA00033428"/>
    </source>
</evidence>
<feature type="compositionally biased region" description="Polar residues" evidence="12">
    <location>
        <begin position="1969"/>
        <end position="1979"/>
    </location>
</feature>
<feature type="region of interest" description="Disordered" evidence="12">
    <location>
        <begin position="1951"/>
        <end position="1996"/>
    </location>
</feature>
<feature type="region of interest" description="Disordered" evidence="12">
    <location>
        <begin position="661"/>
        <end position="692"/>
    </location>
</feature>
<gene>
    <name evidence="15" type="ORF">Purlil1_761</name>
</gene>
<feature type="region of interest" description="Disordered" evidence="12">
    <location>
        <begin position="725"/>
        <end position="795"/>
    </location>
</feature>
<feature type="region of interest" description="Disordered" evidence="12">
    <location>
        <begin position="1352"/>
        <end position="1378"/>
    </location>
</feature>
<reference evidence="15 16" key="1">
    <citation type="journal article" date="2024" name="Microbiol. Resour. Announc.">
        <title>Genome annotations for the ascomycete fungi Trichoderma harzianum, Trichoderma aggressivum, and Purpureocillium lilacinum.</title>
        <authorList>
            <person name="Beijen E.P.W."/>
            <person name="Ohm R.A."/>
        </authorList>
    </citation>
    <scope>NUCLEOTIDE SEQUENCE [LARGE SCALE GENOMIC DNA]</scope>
    <source>
        <strain evidence="15 16">CBS 150709</strain>
    </source>
</reference>
<dbReference type="SMART" id="SM00906">
    <property type="entry name" value="Fungal_trans"/>
    <property type="match status" value="1"/>
</dbReference>
<evidence type="ECO:0000256" key="1">
    <source>
        <dbReference type="ARBA" id="ARBA00004861"/>
    </source>
</evidence>
<dbReference type="InterPro" id="IPR001138">
    <property type="entry name" value="Zn2Cys6_DnaBD"/>
</dbReference>
<dbReference type="SMART" id="SM00934">
    <property type="entry name" value="OMPdecase"/>
    <property type="match status" value="1"/>
</dbReference>
<dbReference type="InterPro" id="IPR011060">
    <property type="entry name" value="RibuloseP-bd_barrel"/>
</dbReference>
<evidence type="ECO:0000256" key="9">
    <source>
        <dbReference type="ARBA" id="ARBA00023242"/>
    </source>
</evidence>
<feature type="region of interest" description="Disordered" evidence="12">
    <location>
        <begin position="152"/>
        <end position="215"/>
    </location>
</feature>